<comment type="caution">
    <text evidence="3">The sequence shown here is derived from an EMBL/GenBank/DDBJ whole genome shotgun (WGS) entry which is preliminary data.</text>
</comment>
<organism evidence="3 4">
    <name type="scientific">Nocardioides marmoriginsengisoli</name>
    <dbReference type="NCBI Taxonomy" id="661483"/>
    <lineage>
        <taxon>Bacteria</taxon>
        <taxon>Bacillati</taxon>
        <taxon>Actinomycetota</taxon>
        <taxon>Actinomycetes</taxon>
        <taxon>Propionibacteriales</taxon>
        <taxon>Nocardioidaceae</taxon>
        <taxon>Nocardioides</taxon>
    </lineage>
</organism>
<dbReference type="SUPFAM" id="SSF56300">
    <property type="entry name" value="Metallo-dependent phosphatases"/>
    <property type="match status" value="1"/>
</dbReference>
<dbReference type="InterPro" id="IPR032093">
    <property type="entry name" value="PhoD_N"/>
</dbReference>
<evidence type="ECO:0000313" key="3">
    <source>
        <dbReference type="EMBL" id="RNL63213.1"/>
    </source>
</evidence>
<feature type="domain" description="Phospholipase D N-terminal" evidence="2">
    <location>
        <begin position="37"/>
        <end position="133"/>
    </location>
</feature>
<dbReference type="OrthoDB" id="327733at2"/>
<dbReference type="Pfam" id="PF09423">
    <property type="entry name" value="PhoD"/>
    <property type="match status" value="1"/>
</dbReference>
<dbReference type="CDD" id="cd07389">
    <property type="entry name" value="MPP_PhoD"/>
    <property type="match status" value="1"/>
</dbReference>
<dbReference type="InterPro" id="IPR038607">
    <property type="entry name" value="PhoD-like_sf"/>
</dbReference>
<gene>
    <name evidence="3" type="ORF">EFK50_16080</name>
</gene>
<protein>
    <submittedName>
        <fullName evidence="3">Alkaline phosphatase</fullName>
    </submittedName>
</protein>
<evidence type="ECO:0000259" key="1">
    <source>
        <dbReference type="Pfam" id="PF09423"/>
    </source>
</evidence>
<dbReference type="PROSITE" id="PS51318">
    <property type="entry name" value="TAT"/>
    <property type="match status" value="1"/>
</dbReference>
<name>A0A3N0CJU8_9ACTN</name>
<sequence>MPELSRRTLIATGLGGGAVLAMSQWSEAVAAGAPFVHGVASGDPLPNAVILWTRITPSVEATPGSGAGPVVSVDWEVSTNASFSGIVASGTTSAGPDTDHTVHVDAGGLQPGTKYWYRFRALDATSPVGRTKTAAAPGTSTPVRFGVVSCANYNWGYFTGYQHLAQEPDLDSVLHLGDYIYEYAPGGVLAKDIPKTVRTAEPQRECLTLTDYRIRHGFYKLEPNLQQLHAAHPMVAVWDDHEIANDTWKNGAENHDPATEGDWATRASAGRRAWLEWLPVRHTDPDDWYRINRRLRFGDLVDLWMLDERRFRDQPPKSLLFGYGAAGGLLGGTSSKPGRGMIGEDQTHWLVDGLAASSAKWKVVGNQVPFYPTVLLASVPGQITDVLGPQLSKVFEQPLVQLQVEDWNGFLDERQRIVDGMAGVDNVVILTGDVHQSYASEIPVKPSKYLLDRKSAAVEYITPGVASPSLQTQINQIAPGIGTLLNTVLATNDLLANPWVKYSEGFKAGYLVVDFSSTRVQADFHHLADNSKPNTTVKVAASYQTLAGTKRVTKAPGPLS</sequence>
<dbReference type="PANTHER" id="PTHR43606">
    <property type="entry name" value="PHOSPHATASE, PUTATIVE (AFU_ORTHOLOGUE AFUA_6G08710)-RELATED"/>
    <property type="match status" value="1"/>
</dbReference>
<dbReference type="Gene3D" id="3.60.21.70">
    <property type="entry name" value="PhoD-like phosphatase"/>
    <property type="match status" value="1"/>
</dbReference>
<keyword evidence="4" id="KW-1185">Reference proteome</keyword>
<dbReference type="Pfam" id="PF16655">
    <property type="entry name" value="PhoD_N"/>
    <property type="match status" value="1"/>
</dbReference>
<dbReference type="InterPro" id="IPR006311">
    <property type="entry name" value="TAT_signal"/>
</dbReference>
<dbReference type="EMBL" id="RJSE01000007">
    <property type="protein sequence ID" value="RNL63213.1"/>
    <property type="molecule type" value="Genomic_DNA"/>
</dbReference>
<dbReference type="AlphaFoldDB" id="A0A3N0CJU8"/>
<reference evidence="3 4" key="1">
    <citation type="submission" date="2018-11" db="EMBL/GenBank/DDBJ databases">
        <authorList>
            <person name="Li F."/>
        </authorList>
    </citation>
    <scope>NUCLEOTIDE SEQUENCE [LARGE SCALE GENOMIC DNA]</scope>
    <source>
        <strain evidence="3 4">Gsoil 097</strain>
    </source>
</reference>
<evidence type="ECO:0000313" key="4">
    <source>
        <dbReference type="Proteomes" id="UP000267128"/>
    </source>
</evidence>
<feature type="domain" description="PhoD-like phosphatase metallophosphatase" evidence="1">
    <location>
        <begin position="145"/>
        <end position="524"/>
    </location>
</feature>
<evidence type="ECO:0000259" key="2">
    <source>
        <dbReference type="Pfam" id="PF16655"/>
    </source>
</evidence>
<dbReference type="PANTHER" id="PTHR43606:SF2">
    <property type="entry name" value="ALKALINE PHOSPHATASE FAMILY PROTEIN (AFU_ORTHOLOGUE AFUA_5G03860)"/>
    <property type="match status" value="1"/>
</dbReference>
<dbReference type="Gene3D" id="2.60.40.380">
    <property type="entry name" value="Purple acid phosphatase-like, N-terminal"/>
    <property type="match status" value="1"/>
</dbReference>
<accession>A0A3N0CJU8</accession>
<dbReference type="InterPro" id="IPR018946">
    <property type="entry name" value="PhoD-like_MPP"/>
</dbReference>
<dbReference type="InterPro" id="IPR029052">
    <property type="entry name" value="Metallo-depent_PP-like"/>
</dbReference>
<dbReference type="InterPro" id="IPR052900">
    <property type="entry name" value="Phospholipid_Metab_Enz"/>
</dbReference>
<dbReference type="RefSeq" id="WP_123228506.1">
    <property type="nucleotide sequence ID" value="NZ_RJSE01000007.1"/>
</dbReference>
<dbReference type="Proteomes" id="UP000267128">
    <property type="component" value="Unassembled WGS sequence"/>
</dbReference>
<proteinExistence type="predicted"/>